<keyword evidence="1" id="KW-1133">Transmembrane helix</keyword>
<evidence type="ECO:0000256" key="1">
    <source>
        <dbReference type="SAM" id="Phobius"/>
    </source>
</evidence>
<organism evidence="2 3">
    <name type="scientific">Cylindrotheca closterium</name>
    <dbReference type="NCBI Taxonomy" id="2856"/>
    <lineage>
        <taxon>Eukaryota</taxon>
        <taxon>Sar</taxon>
        <taxon>Stramenopiles</taxon>
        <taxon>Ochrophyta</taxon>
        <taxon>Bacillariophyta</taxon>
        <taxon>Bacillariophyceae</taxon>
        <taxon>Bacillariophycidae</taxon>
        <taxon>Bacillariales</taxon>
        <taxon>Bacillariaceae</taxon>
        <taxon>Cylindrotheca</taxon>
    </lineage>
</organism>
<keyword evidence="1" id="KW-0812">Transmembrane</keyword>
<dbReference type="Proteomes" id="UP001295423">
    <property type="component" value="Unassembled WGS sequence"/>
</dbReference>
<protein>
    <submittedName>
        <fullName evidence="2">Uncharacterized protein</fullName>
    </submittedName>
</protein>
<evidence type="ECO:0000313" key="3">
    <source>
        <dbReference type="Proteomes" id="UP001295423"/>
    </source>
</evidence>
<sequence>MSPVIRSTLTAAAFLEDLVDAKQEQNKTIANPPTTLSGGHNGHIQFTRLTVIGSVLLDPIIVAIFVFAAHVSITLVGISRVGTSKLGIIAILVAIPVLTSFISSVKSASVTWDPSLSSTLS</sequence>
<feature type="transmembrane region" description="Helical" evidence="1">
    <location>
        <begin position="60"/>
        <end position="79"/>
    </location>
</feature>
<gene>
    <name evidence="2" type="ORF">CYCCA115_LOCUS9208</name>
</gene>
<reference evidence="2" key="1">
    <citation type="submission" date="2023-08" db="EMBL/GenBank/DDBJ databases">
        <authorList>
            <person name="Audoor S."/>
            <person name="Bilcke G."/>
        </authorList>
    </citation>
    <scope>NUCLEOTIDE SEQUENCE</scope>
</reference>
<accession>A0AAD2CSG4</accession>
<dbReference type="AlphaFoldDB" id="A0AAD2CSG4"/>
<keyword evidence="3" id="KW-1185">Reference proteome</keyword>
<keyword evidence="1" id="KW-0472">Membrane</keyword>
<feature type="transmembrane region" description="Helical" evidence="1">
    <location>
        <begin position="86"/>
        <end position="105"/>
    </location>
</feature>
<dbReference type="EMBL" id="CAKOGP040001326">
    <property type="protein sequence ID" value="CAJ1945063.1"/>
    <property type="molecule type" value="Genomic_DNA"/>
</dbReference>
<comment type="caution">
    <text evidence="2">The sequence shown here is derived from an EMBL/GenBank/DDBJ whole genome shotgun (WGS) entry which is preliminary data.</text>
</comment>
<evidence type="ECO:0000313" key="2">
    <source>
        <dbReference type="EMBL" id="CAJ1945063.1"/>
    </source>
</evidence>
<proteinExistence type="predicted"/>
<name>A0AAD2CSG4_9STRA</name>